<reference evidence="2" key="1">
    <citation type="submission" date="2021-04" db="EMBL/GenBank/DDBJ databases">
        <title>Oceanospirillales bacteria with DddD are important DMSP degraders in coastal seawater.</title>
        <authorList>
            <person name="Liu J."/>
        </authorList>
    </citation>
    <scope>NUCLEOTIDE SEQUENCE</scope>
    <source>
        <strain evidence="2">D13-1</strain>
    </source>
</reference>
<dbReference type="Proteomes" id="UP001058461">
    <property type="component" value="Chromosome"/>
</dbReference>
<dbReference type="InterPro" id="IPR050965">
    <property type="entry name" value="UPF0336/Enoyl-CoA_hydratase"/>
</dbReference>
<dbReference type="Gene3D" id="3.10.129.10">
    <property type="entry name" value="Hotdog Thioesterase"/>
    <property type="match status" value="1"/>
</dbReference>
<evidence type="ECO:0000259" key="1">
    <source>
        <dbReference type="Pfam" id="PF01575"/>
    </source>
</evidence>
<dbReference type="RefSeq" id="WP_255855673.1">
    <property type="nucleotide sequence ID" value="NZ_CP073347.1"/>
</dbReference>
<dbReference type="InterPro" id="IPR029069">
    <property type="entry name" value="HotDog_dom_sf"/>
</dbReference>
<protein>
    <submittedName>
        <fullName evidence="2">MaoC family dehydratase</fullName>
    </submittedName>
</protein>
<evidence type="ECO:0000313" key="2">
    <source>
        <dbReference type="EMBL" id="UTW13483.1"/>
    </source>
</evidence>
<dbReference type="SUPFAM" id="SSF54637">
    <property type="entry name" value="Thioesterase/thiol ester dehydrase-isomerase"/>
    <property type="match status" value="1"/>
</dbReference>
<feature type="domain" description="MaoC-like" evidence="1">
    <location>
        <begin position="21"/>
        <end position="115"/>
    </location>
</feature>
<dbReference type="EMBL" id="CP073347">
    <property type="protein sequence ID" value="UTW13483.1"/>
    <property type="molecule type" value="Genomic_DNA"/>
</dbReference>
<accession>A0ABY5HM67</accession>
<dbReference type="CDD" id="cd03449">
    <property type="entry name" value="R_hydratase"/>
    <property type="match status" value="1"/>
</dbReference>
<evidence type="ECO:0000313" key="3">
    <source>
        <dbReference type="Proteomes" id="UP001058461"/>
    </source>
</evidence>
<proteinExistence type="predicted"/>
<dbReference type="InterPro" id="IPR002539">
    <property type="entry name" value="MaoC-like_dom"/>
</dbReference>
<keyword evidence="3" id="KW-1185">Reference proteome</keyword>
<dbReference type="PANTHER" id="PTHR43437:SF3">
    <property type="entry name" value="HYDROXYACYL-THIOESTER DEHYDRATASE TYPE 2, MITOCHONDRIAL"/>
    <property type="match status" value="1"/>
</dbReference>
<sequence length="144" mass="15652">MSQAHGLYIEDLEIGQSASVLKTVSDQDIRQFAEITGDTNPVHLDEDFAAQTQFKTRIAHGMFSAGLISAAIGMHLPGPGSVYLDQSLKFRLPIHLGDEVETRVTITDINLRRGRVTLSTDCFVAGKRVTQGEAVVMVDKKPAA</sequence>
<gene>
    <name evidence="2" type="ORF">KDW95_07515</name>
</gene>
<dbReference type="Pfam" id="PF01575">
    <property type="entry name" value="MaoC_dehydratas"/>
    <property type="match status" value="1"/>
</dbReference>
<dbReference type="InterPro" id="IPR003965">
    <property type="entry name" value="Fatty_acid_synthase"/>
</dbReference>
<organism evidence="2 3">
    <name type="scientific">Marinobacterium rhizophilum</name>
    <dbReference type="NCBI Taxonomy" id="420402"/>
    <lineage>
        <taxon>Bacteria</taxon>
        <taxon>Pseudomonadati</taxon>
        <taxon>Pseudomonadota</taxon>
        <taxon>Gammaproteobacteria</taxon>
        <taxon>Oceanospirillales</taxon>
        <taxon>Oceanospirillaceae</taxon>
        <taxon>Marinobacterium</taxon>
    </lineage>
</organism>
<dbReference type="PRINTS" id="PR01483">
    <property type="entry name" value="FASYNTHASE"/>
</dbReference>
<name>A0ABY5HM67_9GAMM</name>
<dbReference type="PANTHER" id="PTHR43437">
    <property type="entry name" value="HYDROXYACYL-THIOESTER DEHYDRATASE TYPE 2, MITOCHONDRIAL-RELATED"/>
    <property type="match status" value="1"/>
</dbReference>